<dbReference type="VEuPathDB" id="FungiDB:H257_07857"/>
<feature type="chain" id="PRO_5025581473" description="Niemann-Pick C1 N-terminal domain-containing protein" evidence="1">
    <location>
        <begin position="19"/>
        <end position="266"/>
    </location>
</feature>
<feature type="signal peptide" evidence="1">
    <location>
        <begin position="1"/>
        <end position="18"/>
    </location>
</feature>
<dbReference type="Proteomes" id="UP000469452">
    <property type="component" value="Unassembled WGS sequence"/>
</dbReference>
<dbReference type="AlphaFoldDB" id="A0A6A5AFG1"/>
<evidence type="ECO:0000313" key="2">
    <source>
        <dbReference type="EMBL" id="KAF0745512.1"/>
    </source>
</evidence>
<reference evidence="2 3" key="1">
    <citation type="submission" date="2019-06" db="EMBL/GenBank/DDBJ databases">
        <title>Genomics analysis of Aphanomyces spp. identifies a new class of oomycete effector associated with host adaptation.</title>
        <authorList>
            <person name="Gaulin E."/>
        </authorList>
    </citation>
    <scope>NUCLEOTIDE SEQUENCE [LARGE SCALE GENOMIC DNA]</scope>
    <source>
        <strain evidence="2 3">E</strain>
    </source>
</reference>
<protein>
    <recommendedName>
        <fullName evidence="4">Niemann-Pick C1 N-terminal domain-containing protein</fullName>
    </recommendedName>
</protein>
<evidence type="ECO:0000313" key="3">
    <source>
        <dbReference type="Proteomes" id="UP000469452"/>
    </source>
</evidence>
<accession>A0A6A5AFG1</accession>
<gene>
    <name evidence="2" type="ORF">AaE_008408</name>
</gene>
<evidence type="ECO:0008006" key="4">
    <source>
        <dbReference type="Google" id="ProtNLM"/>
    </source>
</evidence>
<sequence>MVWRVVFLAVAAAGVASSNPALDLLWCNATTRKQVMNVRTVLAFLHPIANNQESVENQDQRCCLPIHDTQISSTYFSLMDTGRICKQGQNMASEYLKSVFCAACRPTSNQYLSDAIDVAYFSQPTFKICRDLAVAAGPSQFADCGFVYVGDRQDTCKPSIAVAPNVVFPGCTQGQHICYGNDGLYSSAWYCSNSPCGVDTPAGFRDAPCSGDTCTDYFMFFNDNRGGKPIFFEGSAAEIVDPSQCPPSNPACCLPSDIPFSSDETM</sequence>
<comment type="caution">
    <text evidence="2">The sequence shown here is derived from an EMBL/GenBank/DDBJ whole genome shotgun (WGS) entry which is preliminary data.</text>
</comment>
<name>A0A6A5AFG1_APHAT</name>
<keyword evidence="1" id="KW-0732">Signal</keyword>
<organism evidence="2 3">
    <name type="scientific">Aphanomyces astaci</name>
    <name type="common">Crayfish plague agent</name>
    <dbReference type="NCBI Taxonomy" id="112090"/>
    <lineage>
        <taxon>Eukaryota</taxon>
        <taxon>Sar</taxon>
        <taxon>Stramenopiles</taxon>
        <taxon>Oomycota</taxon>
        <taxon>Saprolegniomycetes</taxon>
        <taxon>Saprolegniales</taxon>
        <taxon>Verrucalvaceae</taxon>
        <taxon>Aphanomyces</taxon>
    </lineage>
</organism>
<proteinExistence type="predicted"/>
<dbReference type="EMBL" id="VJMI01014233">
    <property type="protein sequence ID" value="KAF0745512.1"/>
    <property type="molecule type" value="Genomic_DNA"/>
</dbReference>
<evidence type="ECO:0000256" key="1">
    <source>
        <dbReference type="SAM" id="SignalP"/>
    </source>
</evidence>